<evidence type="ECO:0000313" key="1">
    <source>
        <dbReference type="EMBL" id="MBS4539928.1"/>
    </source>
</evidence>
<dbReference type="Gene3D" id="1.20.1500.10">
    <property type="entry name" value="YheA/YmcA-like"/>
    <property type="match status" value="1"/>
</dbReference>
<dbReference type="EMBL" id="WSFT01000053">
    <property type="protein sequence ID" value="MBS4539928.1"/>
    <property type="molecule type" value="Genomic_DNA"/>
</dbReference>
<dbReference type="InterPro" id="IPR010368">
    <property type="entry name" value="Com_YlbF"/>
</dbReference>
<evidence type="ECO:0000313" key="2">
    <source>
        <dbReference type="Proteomes" id="UP000724672"/>
    </source>
</evidence>
<dbReference type="Pfam" id="PF06133">
    <property type="entry name" value="Com_YlbF"/>
    <property type="match status" value="1"/>
</dbReference>
<comment type="caution">
    <text evidence="1">The sequence shown here is derived from an EMBL/GenBank/DDBJ whole genome shotgun (WGS) entry which is preliminary data.</text>
</comment>
<dbReference type="Proteomes" id="UP000724672">
    <property type="component" value="Unassembled WGS sequence"/>
</dbReference>
<sequence>MYNNVLDIARKLGKSIQNSEVFNDYLIKEELFYNDKEAVSLQKDIEDKNILQKKAIIDRDTEKINVIKCEIDKLNNKLLENTQYNDYTAAKDKVEKLMKNIDNILEYFTGISGGSGCDNCSGKCGK</sequence>
<dbReference type="AlphaFoldDB" id="A0A942UVP6"/>
<dbReference type="SUPFAM" id="SSF158622">
    <property type="entry name" value="YheA/YmcA-like"/>
    <property type="match status" value="1"/>
</dbReference>
<protein>
    <submittedName>
        <fullName evidence="1">YlbF family regulator</fullName>
    </submittedName>
</protein>
<organism evidence="1 2">
    <name type="scientific">Anaeromonas frigoriresistens</name>
    <dbReference type="NCBI Taxonomy" id="2683708"/>
    <lineage>
        <taxon>Bacteria</taxon>
        <taxon>Bacillati</taxon>
        <taxon>Bacillota</taxon>
        <taxon>Tissierellia</taxon>
        <taxon>Tissierellales</taxon>
        <taxon>Thermohalobacteraceae</taxon>
        <taxon>Anaeromonas</taxon>
    </lineage>
</organism>
<proteinExistence type="predicted"/>
<name>A0A942UVP6_9FIRM</name>
<gene>
    <name evidence="1" type="ORF">GOQ27_15740</name>
</gene>
<keyword evidence="2" id="KW-1185">Reference proteome</keyword>
<dbReference type="InterPro" id="IPR023378">
    <property type="entry name" value="YheA/YmcA-like_dom_sf"/>
</dbReference>
<reference evidence="1" key="1">
    <citation type="submission" date="2019-12" db="EMBL/GenBank/DDBJ databases">
        <title>Clostridiaceae gen. nov. sp. nov., isolated from sediment in Xinjiang, China.</title>
        <authorList>
            <person name="Zhang R."/>
        </authorList>
    </citation>
    <scope>NUCLEOTIDE SEQUENCE</scope>
    <source>
        <strain evidence="1">D2Q-11</strain>
    </source>
</reference>
<accession>A0A942UVP6</accession>
<dbReference type="RefSeq" id="WP_203367834.1">
    <property type="nucleotide sequence ID" value="NZ_WSFT01000053.1"/>
</dbReference>